<evidence type="ECO:0000313" key="1">
    <source>
        <dbReference type="EMBL" id="ENO14263.2"/>
    </source>
</evidence>
<dbReference type="Pfam" id="PF13432">
    <property type="entry name" value="TPR_16"/>
    <property type="match status" value="2"/>
</dbReference>
<proteinExistence type="predicted"/>
<comment type="caution">
    <text evidence="1">The sequence shown here is derived from an EMBL/GenBank/DDBJ whole genome shotgun (WGS) entry which is preliminary data.</text>
</comment>
<protein>
    <submittedName>
        <fullName evidence="1">Tetratricopeptide repeat protein</fullName>
    </submittedName>
</protein>
<dbReference type="AlphaFoldDB" id="N6WZR8"/>
<keyword evidence="2" id="KW-1185">Reference proteome</keyword>
<dbReference type="InterPro" id="IPR011990">
    <property type="entry name" value="TPR-like_helical_dom_sf"/>
</dbReference>
<dbReference type="OrthoDB" id="255821at2"/>
<organism evidence="1 2">
    <name type="scientific">Marinobacter nanhaiticus D15-8W</name>
    <dbReference type="NCBI Taxonomy" id="626887"/>
    <lineage>
        <taxon>Bacteria</taxon>
        <taxon>Pseudomonadati</taxon>
        <taxon>Pseudomonadota</taxon>
        <taxon>Gammaproteobacteria</taxon>
        <taxon>Pseudomonadales</taxon>
        <taxon>Marinobacteraceae</taxon>
        <taxon>Marinobacter</taxon>
    </lineage>
</organism>
<dbReference type="EMBL" id="APLQ01000014">
    <property type="protein sequence ID" value="ENO14263.2"/>
    <property type="molecule type" value="Genomic_DNA"/>
</dbReference>
<dbReference type="InterPro" id="IPR019734">
    <property type="entry name" value="TPR_rpt"/>
</dbReference>
<dbReference type="HOGENOM" id="CLU_1530757_0_0_6"/>
<reference evidence="1 2" key="1">
    <citation type="journal article" date="2013" name="Genome Announc.">
        <title>Genome Sequence of the Polycyclic Aromatic Hydrocarbon-Degrading Bacterium Strain Marinobacter nanhaiticus D15-8WT.</title>
        <authorList>
            <person name="Cui Z."/>
            <person name="Gao W."/>
            <person name="Li Q."/>
            <person name="Xu G."/>
            <person name="Zheng L."/>
        </authorList>
    </citation>
    <scope>NUCLEOTIDE SEQUENCE [LARGE SCALE GENOMIC DNA]</scope>
    <source>
        <strain evidence="1 2">D15-8W</strain>
    </source>
</reference>
<dbReference type="Proteomes" id="UP000013165">
    <property type="component" value="Unassembled WGS sequence"/>
</dbReference>
<dbReference type="Gene3D" id="1.25.40.10">
    <property type="entry name" value="Tetratricopeptide repeat domain"/>
    <property type="match status" value="1"/>
</dbReference>
<evidence type="ECO:0000313" key="2">
    <source>
        <dbReference type="Proteomes" id="UP000013165"/>
    </source>
</evidence>
<dbReference type="SMART" id="SM00028">
    <property type="entry name" value="TPR"/>
    <property type="match status" value="2"/>
</dbReference>
<name>N6WZR8_9GAMM</name>
<dbReference type="SUPFAM" id="SSF48452">
    <property type="entry name" value="TPR-like"/>
    <property type="match status" value="1"/>
</dbReference>
<accession>N6WZR8</accession>
<dbReference type="STRING" id="626887.J057_22755"/>
<dbReference type="eggNOG" id="COG0457">
    <property type="taxonomic scope" value="Bacteria"/>
</dbReference>
<sequence length="247" mass="27229">MSKLARVSTTLGWSAASLHWRKCSRAATAARPAGWNGRQRRWIMPAPKHASWPCRVLVFLLAVVLGLAGCASMPGGGENSQATERKPVESLSPEQEVELARALNLVRSRKYAGAIDILQGLQAQRPAMGLIDARIGWILQQQGRQDEAEAAYRRALGKAPGEPMASNNLALIRQKHGDFDQAKQFFVAGLRAHPDTPALHYNLAVLAELYLLELPLALKHYRRFQVLTDGGDEQVAGWIADLERRVN</sequence>
<dbReference type="PATRIC" id="fig|626887.3.peg.4552"/>
<gene>
    <name evidence="1" type="ORF">J057_22755</name>
</gene>